<feature type="transmembrane region" description="Helical" evidence="7">
    <location>
        <begin position="66"/>
        <end position="84"/>
    </location>
</feature>
<evidence type="ECO:0000256" key="7">
    <source>
        <dbReference type="SAM" id="Phobius"/>
    </source>
</evidence>
<keyword evidence="3 6" id="KW-0812">Transmembrane</keyword>
<feature type="transmembrane region" description="Helical" evidence="7">
    <location>
        <begin position="198"/>
        <end position="216"/>
    </location>
</feature>
<proteinExistence type="inferred from homology"/>
<reference evidence="8" key="2">
    <citation type="submission" date="2021-04" db="EMBL/GenBank/DDBJ databases">
        <authorList>
            <person name="Gilroy R."/>
        </authorList>
    </citation>
    <scope>NUCLEOTIDE SEQUENCE</scope>
    <source>
        <strain evidence="8">ChiBcec15-1070</strain>
    </source>
</reference>
<evidence type="ECO:0000313" key="8">
    <source>
        <dbReference type="EMBL" id="HIW10212.1"/>
    </source>
</evidence>
<feature type="transmembrane region" description="Helical" evidence="7">
    <location>
        <begin position="13"/>
        <end position="35"/>
    </location>
</feature>
<dbReference type="Proteomes" id="UP000823926">
    <property type="component" value="Unassembled WGS sequence"/>
</dbReference>
<accession>A0A9D1QDK2</accession>
<dbReference type="SUPFAM" id="SSF81345">
    <property type="entry name" value="ABC transporter involved in vitamin B12 uptake, BtuC"/>
    <property type="match status" value="1"/>
</dbReference>
<evidence type="ECO:0000256" key="1">
    <source>
        <dbReference type="ARBA" id="ARBA00004141"/>
    </source>
</evidence>
<keyword evidence="5 7" id="KW-0472">Membrane</keyword>
<feature type="transmembrane region" description="Helical" evidence="7">
    <location>
        <begin position="96"/>
        <end position="117"/>
    </location>
</feature>
<protein>
    <submittedName>
        <fullName evidence="8">Metal ABC transporter permease</fullName>
    </submittedName>
</protein>
<dbReference type="InterPro" id="IPR037294">
    <property type="entry name" value="ABC_BtuC-like"/>
</dbReference>
<dbReference type="GO" id="GO:0010043">
    <property type="term" value="P:response to zinc ion"/>
    <property type="evidence" value="ECO:0007669"/>
    <property type="project" value="TreeGrafter"/>
</dbReference>
<name>A0A9D1QDK2_9BACT</name>
<dbReference type="GO" id="GO:0055085">
    <property type="term" value="P:transmembrane transport"/>
    <property type="evidence" value="ECO:0007669"/>
    <property type="project" value="InterPro"/>
</dbReference>
<evidence type="ECO:0000256" key="5">
    <source>
        <dbReference type="ARBA" id="ARBA00023136"/>
    </source>
</evidence>
<dbReference type="CDD" id="cd06550">
    <property type="entry name" value="TM_ABC_iron-siderophores_like"/>
    <property type="match status" value="1"/>
</dbReference>
<dbReference type="GO" id="GO:0043190">
    <property type="term" value="C:ATP-binding cassette (ABC) transporter complex"/>
    <property type="evidence" value="ECO:0007669"/>
    <property type="project" value="InterPro"/>
</dbReference>
<dbReference type="PANTHER" id="PTHR30477:SF18">
    <property type="entry name" value="METAL TRANSPORT SYSTEM MEMBRANE PROTEIN CT_417-RELATED"/>
    <property type="match status" value="1"/>
</dbReference>
<organism evidence="8 9">
    <name type="scientific">Candidatus Rikenella faecigallinarum</name>
    <dbReference type="NCBI Taxonomy" id="2838745"/>
    <lineage>
        <taxon>Bacteria</taxon>
        <taxon>Pseudomonadati</taxon>
        <taxon>Bacteroidota</taxon>
        <taxon>Bacteroidia</taxon>
        <taxon>Bacteroidales</taxon>
        <taxon>Rikenellaceae</taxon>
        <taxon>Rikenella</taxon>
    </lineage>
</organism>
<comment type="similarity">
    <text evidence="2 6">Belongs to the ABC-3 integral membrane protein family.</text>
</comment>
<dbReference type="InterPro" id="IPR001626">
    <property type="entry name" value="ABC_TroCD"/>
</dbReference>
<evidence type="ECO:0000256" key="3">
    <source>
        <dbReference type="ARBA" id="ARBA00022692"/>
    </source>
</evidence>
<feature type="transmembrane region" description="Helical" evidence="7">
    <location>
        <begin position="248"/>
        <end position="267"/>
    </location>
</feature>
<feature type="transmembrane region" description="Helical" evidence="7">
    <location>
        <begin position="174"/>
        <end position="192"/>
    </location>
</feature>
<dbReference type="AlphaFoldDB" id="A0A9D1QDK2"/>
<evidence type="ECO:0000313" key="9">
    <source>
        <dbReference type="Proteomes" id="UP000823926"/>
    </source>
</evidence>
<keyword evidence="6" id="KW-0813">Transport</keyword>
<evidence type="ECO:0000256" key="4">
    <source>
        <dbReference type="ARBA" id="ARBA00022989"/>
    </source>
</evidence>
<sequence>MITFLHEIFTYPFLGNAALAALLSGIACGIIGTYIVARRLVFMSGGITHASFGGIGIAYYLGANPLWGALIFAVCSAVGIEAFSRNGKVSEDAATGVLWSLGMTVGIIFIFLTPGYAPNLMSFLFGNILMVDSHNLLWLAGLDLFLILLFSLCYRAIVYTAFDREFAASQKLPTGWISHLMMILIAATIVLSIKTMGIVLLMSLLTLPVLIAGTLTRNYKSQTLWACILGALGTFLGLYVSYESNIPSGASAIAVLAITYGVVRIVAACFRRLRQKQAATSRG</sequence>
<keyword evidence="4 7" id="KW-1133">Transmembrane helix</keyword>
<gene>
    <name evidence="8" type="ORF">H9888_01805</name>
</gene>
<dbReference type="PANTHER" id="PTHR30477">
    <property type="entry name" value="ABC-TRANSPORTER METAL-BINDING PROTEIN"/>
    <property type="match status" value="1"/>
</dbReference>
<evidence type="ECO:0000256" key="2">
    <source>
        <dbReference type="ARBA" id="ARBA00008034"/>
    </source>
</evidence>
<comment type="subcellular location">
    <subcellularLocation>
        <location evidence="6">Cell membrane</location>
        <topology evidence="6">Multi-pass membrane protein</topology>
    </subcellularLocation>
    <subcellularLocation>
        <location evidence="1">Membrane</location>
        <topology evidence="1">Multi-pass membrane protein</topology>
    </subcellularLocation>
</comment>
<reference evidence="8" key="1">
    <citation type="journal article" date="2021" name="PeerJ">
        <title>Extensive microbial diversity within the chicken gut microbiome revealed by metagenomics and culture.</title>
        <authorList>
            <person name="Gilroy R."/>
            <person name="Ravi A."/>
            <person name="Getino M."/>
            <person name="Pursley I."/>
            <person name="Horton D.L."/>
            <person name="Alikhan N.F."/>
            <person name="Baker D."/>
            <person name="Gharbi K."/>
            <person name="Hall N."/>
            <person name="Watson M."/>
            <person name="Adriaenssens E.M."/>
            <person name="Foster-Nyarko E."/>
            <person name="Jarju S."/>
            <person name="Secka A."/>
            <person name="Antonio M."/>
            <person name="Oren A."/>
            <person name="Chaudhuri R.R."/>
            <person name="La Ragione R."/>
            <person name="Hildebrand F."/>
            <person name="Pallen M.J."/>
        </authorList>
    </citation>
    <scope>NUCLEOTIDE SEQUENCE</scope>
    <source>
        <strain evidence="8">ChiBcec15-1070</strain>
    </source>
</reference>
<dbReference type="EMBL" id="DXHL01000007">
    <property type="protein sequence ID" value="HIW10212.1"/>
    <property type="molecule type" value="Genomic_DNA"/>
</dbReference>
<evidence type="ECO:0000256" key="6">
    <source>
        <dbReference type="RuleBase" id="RU003943"/>
    </source>
</evidence>
<feature type="transmembrane region" description="Helical" evidence="7">
    <location>
        <begin position="137"/>
        <end position="162"/>
    </location>
</feature>
<dbReference type="Gene3D" id="1.10.3470.10">
    <property type="entry name" value="ABC transporter involved in vitamin B12 uptake, BtuC"/>
    <property type="match status" value="1"/>
</dbReference>
<dbReference type="Pfam" id="PF00950">
    <property type="entry name" value="ABC-3"/>
    <property type="match status" value="1"/>
</dbReference>
<comment type="caution">
    <text evidence="8">The sequence shown here is derived from an EMBL/GenBank/DDBJ whole genome shotgun (WGS) entry which is preliminary data.</text>
</comment>
<feature type="transmembrane region" description="Helical" evidence="7">
    <location>
        <begin position="40"/>
        <end position="60"/>
    </location>
</feature>
<feature type="transmembrane region" description="Helical" evidence="7">
    <location>
        <begin position="223"/>
        <end position="242"/>
    </location>
</feature>